<feature type="non-terminal residue" evidence="1">
    <location>
        <position position="1"/>
    </location>
</feature>
<reference evidence="1 2" key="1">
    <citation type="journal article" date="2018" name="Front. Plant Sci.">
        <title>Red Clover (Trifolium pratense) and Zigzag Clover (T. medium) - A Picture of Genomic Similarities and Differences.</title>
        <authorList>
            <person name="Dluhosova J."/>
            <person name="Istvanek J."/>
            <person name="Nedelnik J."/>
            <person name="Repkova J."/>
        </authorList>
    </citation>
    <scope>NUCLEOTIDE SEQUENCE [LARGE SCALE GENOMIC DNA]</scope>
    <source>
        <strain evidence="2">cv. 10/8</strain>
        <tissue evidence="1">Leaf</tissue>
    </source>
</reference>
<accession>A0A392SJ41</accession>
<proteinExistence type="predicted"/>
<organism evidence="1 2">
    <name type="scientific">Trifolium medium</name>
    <dbReference type="NCBI Taxonomy" id="97028"/>
    <lineage>
        <taxon>Eukaryota</taxon>
        <taxon>Viridiplantae</taxon>
        <taxon>Streptophyta</taxon>
        <taxon>Embryophyta</taxon>
        <taxon>Tracheophyta</taxon>
        <taxon>Spermatophyta</taxon>
        <taxon>Magnoliopsida</taxon>
        <taxon>eudicotyledons</taxon>
        <taxon>Gunneridae</taxon>
        <taxon>Pentapetalae</taxon>
        <taxon>rosids</taxon>
        <taxon>fabids</taxon>
        <taxon>Fabales</taxon>
        <taxon>Fabaceae</taxon>
        <taxon>Papilionoideae</taxon>
        <taxon>50 kb inversion clade</taxon>
        <taxon>NPAAA clade</taxon>
        <taxon>Hologalegina</taxon>
        <taxon>IRL clade</taxon>
        <taxon>Trifolieae</taxon>
        <taxon>Trifolium</taxon>
    </lineage>
</organism>
<evidence type="ECO:0000313" key="2">
    <source>
        <dbReference type="Proteomes" id="UP000265520"/>
    </source>
</evidence>
<dbReference type="AlphaFoldDB" id="A0A392SJ41"/>
<dbReference type="EMBL" id="LXQA010393331">
    <property type="protein sequence ID" value="MCI48918.1"/>
    <property type="molecule type" value="Genomic_DNA"/>
</dbReference>
<dbReference type="Proteomes" id="UP000265520">
    <property type="component" value="Unassembled WGS sequence"/>
</dbReference>
<evidence type="ECO:0000313" key="1">
    <source>
        <dbReference type="EMBL" id="MCI48918.1"/>
    </source>
</evidence>
<name>A0A392SJ41_9FABA</name>
<sequence>KVGAWRNRILAELRVAQQI</sequence>
<keyword evidence="2" id="KW-1185">Reference proteome</keyword>
<comment type="caution">
    <text evidence="1">The sequence shown here is derived from an EMBL/GenBank/DDBJ whole genome shotgun (WGS) entry which is preliminary data.</text>
</comment>
<protein>
    <submittedName>
        <fullName evidence="1">Uncharacterized protein</fullName>
    </submittedName>
</protein>